<dbReference type="VEuPathDB" id="FungiDB:Z520_10318"/>
<evidence type="ECO:0000313" key="4">
    <source>
        <dbReference type="Proteomes" id="UP000053411"/>
    </source>
</evidence>
<feature type="region of interest" description="Disordered" evidence="1">
    <location>
        <begin position="1"/>
        <end position="44"/>
    </location>
</feature>
<dbReference type="STRING" id="1442371.A0A0D2IA00"/>
<dbReference type="AlphaFoldDB" id="A0A0D2IA00"/>
<reference evidence="3 4" key="1">
    <citation type="submission" date="2015-01" db="EMBL/GenBank/DDBJ databases">
        <title>The Genome Sequence of Fonsecaea multimorphosa CBS 102226.</title>
        <authorList>
            <consortium name="The Broad Institute Genomics Platform"/>
            <person name="Cuomo C."/>
            <person name="de Hoog S."/>
            <person name="Gorbushina A."/>
            <person name="Stielow B."/>
            <person name="Teixiera M."/>
            <person name="Abouelleil A."/>
            <person name="Chapman S.B."/>
            <person name="Priest M."/>
            <person name="Young S.K."/>
            <person name="Wortman J."/>
            <person name="Nusbaum C."/>
            <person name="Birren B."/>
        </authorList>
    </citation>
    <scope>NUCLEOTIDE SEQUENCE [LARGE SCALE GENOMIC DNA]</scope>
    <source>
        <strain evidence="3 4">CBS 102226</strain>
    </source>
</reference>
<proteinExistence type="predicted"/>
<evidence type="ECO:0000256" key="1">
    <source>
        <dbReference type="SAM" id="MobiDB-lite"/>
    </source>
</evidence>
<dbReference type="Proteomes" id="UP000053411">
    <property type="component" value="Unassembled WGS sequence"/>
</dbReference>
<protein>
    <recommendedName>
        <fullName evidence="2">F-box domain-containing protein</fullName>
    </recommendedName>
</protein>
<dbReference type="InterPro" id="IPR001810">
    <property type="entry name" value="F-box_dom"/>
</dbReference>
<sequence>MTSTRLVDSFSDTDTVLSDPPTDLDDMASGQDIDRMSLSGRGRSLERRSISRSYRSDDSMTDAFGIDDDCNWYPQKKPRLSRHVRSKFEGVPTEILNKIVSFLPDDRDLFSLMCACKTFAQAFNSSQSAIWRQRFESIFDWPFIDHATDFASAYQLRKFVLKHFVEFTDPDDERLLIQLEVLRDMVLEAYNQPPQYLPRRSTSLNLAALTSDNSPWIQVFLSCPFFPSPYERYGQRFPAFDALSVCLSHLLLSPASRLAYTVKSSRTNYDLAIVYNWDTPLSLLYRKLERQNEKVTQVMSKVRIKRYGGRLHRRSHTGNPTYELDTYTLLHIRNFWHRHLIQTVKGFGSTDITENTYAKMAKELMRYGITPTQWDRPLTEGSLLEIPTEWYGHYSTLGSNWPRKRQELEEVQSLAEDWQEVDPLKLDFAISRDNDVDGFWSPIFKNIPAFQKAIPESTQCVFIRGLAPFVQLSSSDSRRGLDSASRPDLASQATLTLPTAPRLPKYHPYLALRLRGVIHSIPQPQANDKVKTDHSIPGFNHIIMILYKPTKRYLIQVLEHAEEEYGDTFTTQIVQNSTGSTLDPAEIDARLDQYLRSKLVSNPLWRDGSKLDKDAIEEMEEKFRLSEYLDWTDIDYAYAYNGAIIPGGKIMMGRFYRISMLGDGDGLEWSDSLGALDEDGDAAAADGGAYGDPMDLDEVGGGDGQGQNEAGNPNSASEMTRDATSRHKKRERGPFIFWCREQKRQQETRAHTAKSEG</sequence>
<feature type="compositionally biased region" description="Basic and acidic residues" evidence="1">
    <location>
        <begin position="740"/>
        <end position="757"/>
    </location>
</feature>
<dbReference type="SUPFAM" id="SSF81383">
    <property type="entry name" value="F-box domain"/>
    <property type="match status" value="1"/>
</dbReference>
<dbReference type="Pfam" id="PF12937">
    <property type="entry name" value="F-box-like"/>
    <property type="match status" value="1"/>
</dbReference>
<accession>A0A0D2IA00</accession>
<feature type="region of interest" description="Disordered" evidence="1">
    <location>
        <begin position="678"/>
        <end position="757"/>
    </location>
</feature>
<dbReference type="InterPro" id="IPR036047">
    <property type="entry name" value="F-box-like_dom_sf"/>
</dbReference>
<dbReference type="EMBL" id="KN848090">
    <property type="protein sequence ID" value="KIX93981.1"/>
    <property type="molecule type" value="Genomic_DNA"/>
</dbReference>
<gene>
    <name evidence="3" type="ORF">Z520_10318</name>
</gene>
<dbReference type="SMART" id="SM00256">
    <property type="entry name" value="FBOX"/>
    <property type="match status" value="1"/>
</dbReference>
<dbReference type="GeneID" id="27716064"/>
<dbReference type="RefSeq" id="XP_016628104.1">
    <property type="nucleotide sequence ID" value="XM_016780811.1"/>
</dbReference>
<dbReference type="OrthoDB" id="6339427at2759"/>
<keyword evidence="4" id="KW-1185">Reference proteome</keyword>
<name>A0A0D2IA00_9EURO</name>
<evidence type="ECO:0000259" key="2">
    <source>
        <dbReference type="PROSITE" id="PS50181"/>
    </source>
</evidence>
<organism evidence="3 4">
    <name type="scientific">Fonsecaea multimorphosa CBS 102226</name>
    <dbReference type="NCBI Taxonomy" id="1442371"/>
    <lineage>
        <taxon>Eukaryota</taxon>
        <taxon>Fungi</taxon>
        <taxon>Dikarya</taxon>
        <taxon>Ascomycota</taxon>
        <taxon>Pezizomycotina</taxon>
        <taxon>Eurotiomycetes</taxon>
        <taxon>Chaetothyriomycetidae</taxon>
        <taxon>Chaetothyriales</taxon>
        <taxon>Herpotrichiellaceae</taxon>
        <taxon>Fonsecaea</taxon>
    </lineage>
</organism>
<dbReference type="PROSITE" id="PS50181">
    <property type="entry name" value="FBOX"/>
    <property type="match status" value="1"/>
</dbReference>
<evidence type="ECO:0000313" key="3">
    <source>
        <dbReference type="EMBL" id="KIX93981.1"/>
    </source>
</evidence>
<feature type="compositionally biased region" description="Polar residues" evidence="1">
    <location>
        <begin position="1"/>
        <end position="16"/>
    </location>
</feature>
<feature type="domain" description="F-box" evidence="2">
    <location>
        <begin position="85"/>
        <end position="134"/>
    </location>
</feature>